<evidence type="ECO:0000313" key="1">
    <source>
        <dbReference type="EMBL" id="SIT34532.1"/>
    </source>
</evidence>
<reference evidence="2" key="1">
    <citation type="submission" date="2017-01" db="EMBL/GenBank/DDBJ databases">
        <authorList>
            <person name="Varghese N."/>
            <person name="Submissions S."/>
        </authorList>
    </citation>
    <scope>NUCLEOTIDE SEQUENCE [LARGE SCALE GENOMIC DNA]</scope>
    <source>
        <strain evidence="2">DSM 21054</strain>
    </source>
</reference>
<accession>A0A173MEG2</accession>
<evidence type="ECO:0000313" key="2">
    <source>
        <dbReference type="Proteomes" id="UP000186917"/>
    </source>
</evidence>
<proteinExistence type="predicted"/>
<gene>
    <name evidence="1" type="ORF">SAMN05421788_11719</name>
</gene>
<protein>
    <recommendedName>
        <fullName evidence="3">Calcineurin-like phosphoesterase</fullName>
    </recommendedName>
</protein>
<dbReference type="Gene3D" id="3.60.21.10">
    <property type="match status" value="1"/>
</dbReference>
<dbReference type="KEGG" id="fln:FLA_1919"/>
<keyword evidence="2" id="KW-1185">Reference proteome</keyword>
<dbReference type="RefSeq" id="WP_076382776.1">
    <property type="nucleotide sequence ID" value="NZ_AP017422.1"/>
</dbReference>
<name>A0A173MEG2_9BACT</name>
<sequence length="479" mass="53352">MQTDTLNVEALHRRLAADHSIAGYIQLLLHYLQYSEYELILYMQREGQWTIQKPAPVAPPGYQKGEGSVDAGLFLFWINHASSYIKDKDIMHGLWILKIALVYYGLPMPTSQLKESNYKRLDENNLVYDDGSILGTNLYETYDQGWFVAFFNLVVTIIYYDNGVLPAPPPVITLNKATDVEVKIGMLGDWGSGTEVAQTVMNQLVGLQPDYLVHLGDVYYSGTPGDDYTHYYATGEEQDHLLSIWPDAYAGASFTLNSNHEMYCGAHGLLDVALASRVFAKQGGATYYALQCGDWTLLCLDSAFYADVTHAYMYGNIGNEQASWIKSLQLQPAKVIVLTHHNGFEYNCSNDTQAYYTPFWNQVSNALGGDPYAWYWGHIHNGIVYNSPVTIGDFATNTYCRCLGHGAIPFGNASSLQNLAGVEWYANNPPVDAAGKEVSNGSVLLSFALQDNQVTAITENFYDVSGLPQPVWSKIIFQL</sequence>
<dbReference type="Proteomes" id="UP000186917">
    <property type="component" value="Unassembled WGS sequence"/>
</dbReference>
<dbReference type="AlphaFoldDB" id="A0A173MEG2"/>
<dbReference type="InterPro" id="IPR029052">
    <property type="entry name" value="Metallo-depent_PP-like"/>
</dbReference>
<organism evidence="1 2">
    <name type="scientific">Filimonas lacunae</name>
    <dbReference type="NCBI Taxonomy" id="477680"/>
    <lineage>
        <taxon>Bacteria</taxon>
        <taxon>Pseudomonadati</taxon>
        <taxon>Bacteroidota</taxon>
        <taxon>Chitinophagia</taxon>
        <taxon>Chitinophagales</taxon>
        <taxon>Chitinophagaceae</taxon>
        <taxon>Filimonas</taxon>
    </lineage>
</organism>
<evidence type="ECO:0008006" key="3">
    <source>
        <dbReference type="Google" id="ProtNLM"/>
    </source>
</evidence>
<dbReference type="OrthoDB" id="606379at2"/>
<dbReference type="EMBL" id="FTOR01000017">
    <property type="protein sequence ID" value="SIT34532.1"/>
    <property type="molecule type" value="Genomic_DNA"/>
</dbReference>
<dbReference type="GO" id="GO:0016787">
    <property type="term" value="F:hydrolase activity"/>
    <property type="evidence" value="ECO:0007669"/>
    <property type="project" value="InterPro"/>
</dbReference>
<dbReference type="SUPFAM" id="SSF56300">
    <property type="entry name" value="Metallo-dependent phosphatases"/>
    <property type="match status" value="1"/>
</dbReference>